<feature type="coiled-coil region" evidence="1">
    <location>
        <begin position="5"/>
        <end position="32"/>
    </location>
</feature>
<dbReference type="EMBL" id="LIAE01006564">
    <property type="protein sequence ID" value="PAV87540.1"/>
    <property type="molecule type" value="Genomic_DNA"/>
</dbReference>
<reference evidence="3 4" key="1">
    <citation type="journal article" date="2017" name="Curr. Biol.">
        <title>Genome architecture and evolution of a unichromosomal asexual nematode.</title>
        <authorList>
            <person name="Fradin H."/>
            <person name="Zegar C."/>
            <person name="Gutwein M."/>
            <person name="Lucas J."/>
            <person name="Kovtun M."/>
            <person name="Corcoran D."/>
            <person name="Baugh L.R."/>
            <person name="Kiontke K."/>
            <person name="Gunsalus K."/>
            <person name="Fitch D.H."/>
            <person name="Piano F."/>
        </authorList>
    </citation>
    <scope>NUCLEOTIDE SEQUENCE [LARGE SCALE GENOMIC DNA]</scope>
    <source>
        <strain evidence="3">PF1309</strain>
    </source>
</reference>
<protein>
    <submittedName>
        <fullName evidence="3">Uncharacterized protein</fullName>
    </submittedName>
</protein>
<dbReference type="Proteomes" id="UP000218231">
    <property type="component" value="Unassembled WGS sequence"/>
</dbReference>
<gene>
    <name evidence="3" type="ORF">WR25_09485</name>
</gene>
<name>A0A2A2LN27_9BILA</name>
<dbReference type="OrthoDB" id="5856355at2759"/>
<evidence type="ECO:0000313" key="4">
    <source>
        <dbReference type="Proteomes" id="UP000218231"/>
    </source>
</evidence>
<comment type="caution">
    <text evidence="3">The sequence shown here is derived from an EMBL/GenBank/DDBJ whole genome shotgun (WGS) entry which is preliminary data.</text>
</comment>
<feature type="region of interest" description="Disordered" evidence="2">
    <location>
        <begin position="108"/>
        <end position="135"/>
    </location>
</feature>
<proteinExistence type="predicted"/>
<evidence type="ECO:0000256" key="2">
    <source>
        <dbReference type="SAM" id="MobiDB-lite"/>
    </source>
</evidence>
<evidence type="ECO:0000256" key="1">
    <source>
        <dbReference type="SAM" id="Coils"/>
    </source>
</evidence>
<evidence type="ECO:0000313" key="3">
    <source>
        <dbReference type="EMBL" id="PAV87540.1"/>
    </source>
</evidence>
<keyword evidence="1" id="KW-0175">Coiled coil</keyword>
<organism evidence="3 4">
    <name type="scientific">Diploscapter pachys</name>
    <dbReference type="NCBI Taxonomy" id="2018661"/>
    <lineage>
        <taxon>Eukaryota</taxon>
        <taxon>Metazoa</taxon>
        <taxon>Ecdysozoa</taxon>
        <taxon>Nematoda</taxon>
        <taxon>Chromadorea</taxon>
        <taxon>Rhabditida</taxon>
        <taxon>Rhabditina</taxon>
        <taxon>Rhabditomorpha</taxon>
        <taxon>Rhabditoidea</taxon>
        <taxon>Rhabditidae</taxon>
        <taxon>Diploscapter</taxon>
    </lineage>
</organism>
<keyword evidence="4" id="KW-1185">Reference proteome</keyword>
<sequence length="168" mass="19090">MDAVQQQQANRIAQLKEKIALAARQLNKLREDNERDAFKIQHMDKQCELLHEDLRHLAESRGTFEGIFLDTQILRNIGKPMQVATLEQKIISVDARICLQKLENERKKHNDNTHNRHSCGAEGNKLNEKQKQKKGKGKVDVFMSVWVLRPPCGVNVADLGITVTAAAM</sequence>
<accession>A0A2A2LN27</accession>
<dbReference type="AlphaFoldDB" id="A0A2A2LN27"/>